<evidence type="ECO:0000256" key="1">
    <source>
        <dbReference type="SAM" id="MobiDB-lite"/>
    </source>
</evidence>
<feature type="region of interest" description="Disordered" evidence="1">
    <location>
        <begin position="49"/>
        <end position="71"/>
    </location>
</feature>
<dbReference type="Pfam" id="PF05024">
    <property type="entry name" value="Gpi1"/>
    <property type="match status" value="1"/>
</dbReference>
<evidence type="ECO:0000256" key="2">
    <source>
        <dbReference type="SAM" id="Phobius"/>
    </source>
</evidence>
<proteinExistence type="predicted"/>
<keyword evidence="2" id="KW-0812">Transmembrane</keyword>
<dbReference type="InterPro" id="IPR007720">
    <property type="entry name" value="PigQ/GPI1"/>
</dbReference>
<sequence>MNMQQSTCTDANVLYGPTTLFAGHGVKDKQGDYEQKNCYAIGWCDESTATSNSVSSDSDSQSRRRSRTRTLTRTRRTIIIAGLIPATMSASERVDDKDEGDETSDRCSYSLPRIEEALKILKETIYPCICSGSGCSQSRTDGKGEMKESSHDLCNGIKCDSYDIVQGLKVVATWNWTNNDNDNIQDYDGDSDSNDHDEKIDAKRNKIMPLPRIEYIHIGRQPPKIRFAACGSSSDDTSTTDIISFKPCHVQSLDHYRHVNDTSYCRNFHLFDYGVNGNRDRDGNGQAKKGRQGDFDRTLMRISETETLMHELHQVLRSRNPHQEFSRNADISGENFVSSGDKSKHDAHDVTAPPSSILVFRHWSINARLEPNCQVLSTICAQSSLISMIKCQYHFKMNSKSNVQSMFVPREKRALLHLKRNRQFMAQIIDVTLGVLCGCQLLRKQIRDASISSISQLWTLSHEKLLQKNISWLETFPAGFKLNVPLTKVMGRAILWFTQTYEDFLGGSFSGDAAHWLLGFLGIISIVFGVRTMISFVHDLSKLATIHVYIVARAFRHMFQTQLSLFSSLWLLFRGKKKNILRQRSDTLEYDFMQLFLGMILFAICLFLFTTILVYYTFFTFVHLIVRLCVGALRWAYFFMTYFPFGDIFISLIKPGMFTTQVSFGEINSAKERDGDDCNSGQGYIRARFFLDCYRPNTMAIIVESVSQVMKKAMMS</sequence>
<dbReference type="GO" id="GO:0016020">
    <property type="term" value="C:membrane"/>
    <property type="evidence" value="ECO:0007669"/>
    <property type="project" value="InterPro"/>
</dbReference>
<reference evidence="4" key="1">
    <citation type="submission" date="2021-01" db="EMBL/GenBank/DDBJ databases">
        <authorList>
            <person name="Corre E."/>
            <person name="Pelletier E."/>
            <person name="Niang G."/>
            <person name="Scheremetjew M."/>
            <person name="Finn R."/>
            <person name="Kale V."/>
            <person name="Holt S."/>
            <person name="Cochrane G."/>
            <person name="Meng A."/>
            <person name="Brown T."/>
            <person name="Cohen L."/>
        </authorList>
    </citation>
    <scope>NUCLEOTIDE SEQUENCE</scope>
    <source>
        <strain evidence="4">MM31A-1</strain>
    </source>
</reference>
<accession>A0A6S8U012</accession>
<dbReference type="AlphaFoldDB" id="A0A6S8U012"/>
<evidence type="ECO:0000313" key="4">
    <source>
        <dbReference type="EMBL" id="CAE0463758.1"/>
    </source>
</evidence>
<dbReference type="EMBL" id="HBIO01011059">
    <property type="protein sequence ID" value="CAE0463757.1"/>
    <property type="molecule type" value="Transcribed_RNA"/>
</dbReference>
<feature type="transmembrane region" description="Helical" evidence="2">
    <location>
        <begin position="513"/>
        <end position="534"/>
    </location>
</feature>
<name>A0A6S8U012_9STRA</name>
<dbReference type="GO" id="GO:0006506">
    <property type="term" value="P:GPI anchor biosynthetic process"/>
    <property type="evidence" value="ECO:0007669"/>
    <property type="project" value="InterPro"/>
</dbReference>
<keyword evidence="2" id="KW-0472">Membrane</keyword>
<feature type="transmembrane region" description="Helical" evidence="2">
    <location>
        <begin position="624"/>
        <end position="645"/>
    </location>
</feature>
<keyword evidence="2" id="KW-1133">Transmembrane helix</keyword>
<organism evidence="4">
    <name type="scientific">Chaetoceros debilis</name>
    <dbReference type="NCBI Taxonomy" id="122233"/>
    <lineage>
        <taxon>Eukaryota</taxon>
        <taxon>Sar</taxon>
        <taxon>Stramenopiles</taxon>
        <taxon>Ochrophyta</taxon>
        <taxon>Bacillariophyta</taxon>
        <taxon>Coscinodiscophyceae</taxon>
        <taxon>Chaetocerotophycidae</taxon>
        <taxon>Chaetocerotales</taxon>
        <taxon>Chaetocerotaceae</taxon>
        <taxon>Chaetoceros</taxon>
    </lineage>
</organism>
<dbReference type="PANTHER" id="PTHR21329:SF3">
    <property type="entry name" value="PHOSPHATIDYLINOSITOL N-ACETYLGLUCOSAMINYLTRANSFERASE SUBUNIT Q"/>
    <property type="match status" value="1"/>
</dbReference>
<feature type="transmembrane region" description="Helical" evidence="2">
    <location>
        <begin position="594"/>
        <end position="618"/>
    </location>
</feature>
<feature type="compositionally biased region" description="Low complexity" evidence="1">
    <location>
        <begin position="49"/>
        <end position="59"/>
    </location>
</feature>
<dbReference type="PANTHER" id="PTHR21329">
    <property type="entry name" value="PHOSPHATIDYLINOSITOL N-ACETYLGLUCOSAMINYLTRANSFERASE SUBUNIT Q-RELATED"/>
    <property type="match status" value="1"/>
</dbReference>
<evidence type="ECO:0000313" key="3">
    <source>
        <dbReference type="EMBL" id="CAE0463757.1"/>
    </source>
</evidence>
<dbReference type="EMBL" id="HBIO01011060">
    <property type="protein sequence ID" value="CAE0463758.1"/>
    <property type="molecule type" value="Transcribed_RNA"/>
</dbReference>
<protein>
    <submittedName>
        <fullName evidence="4">Uncharacterized protein</fullName>
    </submittedName>
</protein>
<gene>
    <name evidence="3" type="ORF">CDEB00056_LOCUS8598</name>
    <name evidence="4" type="ORF">CDEB00056_LOCUS8599</name>
</gene>
<dbReference type="GO" id="GO:0005783">
    <property type="term" value="C:endoplasmic reticulum"/>
    <property type="evidence" value="ECO:0007669"/>
    <property type="project" value="TreeGrafter"/>
</dbReference>